<keyword evidence="1" id="KW-0472">Membrane</keyword>
<evidence type="ECO:0000259" key="2">
    <source>
        <dbReference type="Pfam" id="PF10756"/>
    </source>
</evidence>
<dbReference type="EMBL" id="RFFH01000026">
    <property type="protein sequence ID" value="RMI28054.1"/>
    <property type="molecule type" value="Genomic_DNA"/>
</dbReference>
<dbReference type="AlphaFoldDB" id="A0A3M2KT01"/>
<evidence type="ECO:0000313" key="4">
    <source>
        <dbReference type="Proteomes" id="UP000279275"/>
    </source>
</evidence>
<keyword evidence="1" id="KW-1133">Transmembrane helix</keyword>
<dbReference type="InterPro" id="IPR019692">
    <property type="entry name" value="CFP-6_PH"/>
</dbReference>
<gene>
    <name evidence="3" type="ORF">EBN03_31820</name>
</gene>
<feature type="domain" description="Low molecular weight protein antigen 6 PH" evidence="2">
    <location>
        <begin position="77"/>
        <end position="146"/>
    </location>
</feature>
<proteinExistence type="predicted"/>
<feature type="transmembrane region" description="Helical" evidence="1">
    <location>
        <begin position="28"/>
        <end position="46"/>
    </location>
</feature>
<dbReference type="OrthoDB" id="5191452at2"/>
<dbReference type="Proteomes" id="UP000279275">
    <property type="component" value="Unassembled WGS sequence"/>
</dbReference>
<comment type="caution">
    <text evidence="3">The sequence shown here is derived from an EMBL/GenBank/DDBJ whole genome shotgun (WGS) entry which is preliminary data.</text>
</comment>
<reference evidence="3 4" key="1">
    <citation type="submission" date="2018-10" db="EMBL/GenBank/DDBJ databases">
        <title>Isolation from cow dung.</title>
        <authorList>
            <person name="Ling L."/>
        </authorList>
    </citation>
    <scope>NUCLEOTIDE SEQUENCE [LARGE SCALE GENOMIC DNA]</scope>
    <source>
        <strain evidence="3 4">NEAU-LL90</strain>
    </source>
</reference>
<feature type="transmembrane region" description="Helical" evidence="1">
    <location>
        <begin position="58"/>
        <end position="76"/>
    </location>
</feature>
<protein>
    <submittedName>
        <fullName evidence="3">PH domain-containing protein</fullName>
    </submittedName>
</protein>
<accession>A0A3M2KT01</accession>
<keyword evidence="1" id="KW-0812">Transmembrane</keyword>
<evidence type="ECO:0000313" key="3">
    <source>
        <dbReference type="EMBL" id="RMI28054.1"/>
    </source>
</evidence>
<sequence>MSAVATEQTTGDWDLVVRPRRATLRIRIVAALIAVAFLVAGLLSSHQTTGVNFRVADQGAVVLLGLLIAGGVLVLARPRVRVGARGVEVRNLAGTDLFAWPDIRGVSFPEQKRWARLELVGDEYAPLMAIRANDGEYAAQAMATFRKLGAHYTGTE</sequence>
<dbReference type="Pfam" id="PF10756">
    <property type="entry name" value="bPH_6"/>
    <property type="match status" value="1"/>
</dbReference>
<name>A0A3M2KT01_9NOCA</name>
<organism evidence="3 4">
    <name type="scientific">Nocardia stercoris</name>
    <dbReference type="NCBI Taxonomy" id="2483361"/>
    <lineage>
        <taxon>Bacteria</taxon>
        <taxon>Bacillati</taxon>
        <taxon>Actinomycetota</taxon>
        <taxon>Actinomycetes</taxon>
        <taxon>Mycobacteriales</taxon>
        <taxon>Nocardiaceae</taxon>
        <taxon>Nocardia</taxon>
    </lineage>
</organism>
<keyword evidence="4" id="KW-1185">Reference proteome</keyword>
<evidence type="ECO:0000256" key="1">
    <source>
        <dbReference type="SAM" id="Phobius"/>
    </source>
</evidence>